<dbReference type="AlphaFoldDB" id="A0A1I4GGX5"/>
<dbReference type="RefSeq" id="WP_090703151.1">
    <property type="nucleotide sequence ID" value="NZ_FOSP01000053.1"/>
</dbReference>
<organism evidence="1 2">
    <name type="scientific">Nitrosomonas aestuarii</name>
    <dbReference type="NCBI Taxonomy" id="52441"/>
    <lineage>
        <taxon>Bacteria</taxon>
        <taxon>Pseudomonadati</taxon>
        <taxon>Pseudomonadota</taxon>
        <taxon>Betaproteobacteria</taxon>
        <taxon>Nitrosomonadales</taxon>
        <taxon>Nitrosomonadaceae</taxon>
        <taxon>Nitrosomonas</taxon>
    </lineage>
</organism>
<protein>
    <submittedName>
        <fullName evidence="1">Uncharacterized protein</fullName>
    </submittedName>
</protein>
<dbReference type="Proteomes" id="UP000199533">
    <property type="component" value="Unassembled WGS sequence"/>
</dbReference>
<dbReference type="EMBL" id="FOSP01000053">
    <property type="protein sequence ID" value="SFL28441.1"/>
    <property type="molecule type" value="Genomic_DNA"/>
</dbReference>
<proteinExistence type="predicted"/>
<evidence type="ECO:0000313" key="1">
    <source>
        <dbReference type="EMBL" id="SFL28441.1"/>
    </source>
</evidence>
<reference evidence="2" key="1">
    <citation type="submission" date="2016-10" db="EMBL/GenBank/DDBJ databases">
        <authorList>
            <person name="Varghese N."/>
            <person name="Submissions S."/>
        </authorList>
    </citation>
    <scope>NUCLEOTIDE SEQUENCE [LARGE SCALE GENOMIC DNA]</scope>
    <source>
        <strain evidence="2">Nm69</strain>
    </source>
</reference>
<sequence length="179" mass="19879">MTSLVYGKTYRIENGFNDWKGGFLDACGITSCCKENLYDVSTCKSFNCDQVSSSTWEIQSVNGKANGTPVLTSDSVYLINQYGEKSYLDVCGGGIYMKDVSTTAIRKKEETMIWIILAHSSGEIHEGDAVSLLNASFDLKDAYLNIDKYPPVCNENLFNVIAGYNPDYNHGSVQWRFLG</sequence>
<keyword evidence="2" id="KW-1185">Reference proteome</keyword>
<gene>
    <name evidence="1" type="ORF">SAMN05216302_105314</name>
</gene>
<accession>A0A1I4GGX5</accession>
<dbReference type="OrthoDB" id="8780260at2"/>
<name>A0A1I4GGX5_9PROT</name>
<evidence type="ECO:0000313" key="2">
    <source>
        <dbReference type="Proteomes" id="UP000199533"/>
    </source>
</evidence>